<dbReference type="HOGENOM" id="CLU_062999_1_0_0"/>
<dbReference type="NCBIfam" id="NF038214">
    <property type="entry name" value="IS21_help_AAA"/>
    <property type="match status" value="1"/>
</dbReference>
<dbReference type="PaxDb" id="522772-Dacet_0759"/>
<dbReference type="Pfam" id="PF01695">
    <property type="entry name" value="IstB_IS21"/>
    <property type="match status" value="1"/>
</dbReference>
<keyword evidence="2" id="KW-0547">Nucleotide-binding</keyword>
<dbReference type="GO" id="GO:0005524">
    <property type="term" value="F:ATP binding"/>
    <property type="evidence" value="ECO:0007669"/>
    <property type="project" value="UniProtKB-KW"/>
</dbReference>
<dbReference type="InterPro" id="IPR047661">
    <property type="entry name" value="IstB"/>
</dbReference>
<dbReference type="AlphaFoldDB" id="D4H5C2"/>
<dbReference type="KEGG" id="dap:Dacet_0759"/>
<dbReference type="OrthoDB" id="9773429at2"/>
<dbReference type="FunCoup" id="D4H5C2">
    <property type="interactions" value="112"/>
</dbReference>
<comment type="similarity">
    <text evidence="1">Belongs to the IS21/IS1162 putative ATP-binding protein family.</text>
</comment>
<dbReference type="GO" id="GO:0006260">
    <property type="term" value="P:DNA replication"/>
    <property type="evidence" value="ECO:0007669"/>
    <property type="project" value="TreeGrafter"/>
</dbReference>
<accession>D4H5C2</accession>
<organism evidence="5 6">
    <name type="scientific">Denitrovibrio acetiphilus (strain DSM 12809 / NBRC 114555 / N2460)</name>
    <dbReference type="NCBI Taxonomy" id="522772"/>
    <lineage>
        <taxon>Bacteria</taxon>
        <taxon>Pseudomonadati</taxon>
        <taxon>Deferribacterota</taxon>
        <taxon>Deferribacteres</taxon>
        <taxon>Deferribacterales</taxon>
        <taxon>Geovibrionaceae</taxon>
        <taxon>Denitrovibrio</taxon>
    </lineage>
</organism>
<evidence type="ECO:0000256" key="2">
    <source>
        <dbReference type="ARBA" id="ARBA00022741"/>
    </source>
</evidence>
<reference evidence="5 6" key="1">
    <citation type="journal article" date="2010" name="Stand. Genomic Sci.">
        <title>Complete genome sequence of Denitrovibrio acetiphilus type strain (N2460).</title>
        <authorList>
            <person name="Kiss H."/>
            <person name="Lang E."/>
            <person name="Lapidus A."/>
            <person name="Copeland A."/>
            <person name="Nolan M."/>
            <person name="Glavina Del Rio T."/>
            <person name="Chen F."/>
            <person name="Lucas S."/>
            <person name="Tice H."/>
            <person name="Cheng J.F."/>
            <person name="Han C."/>
            <person name="Goodwin L."/>
            <person name="Pitluck S."/>
            <person name="Liolios K."/>
            <person name="Pati A."/>
            <person name="Ivanova N."/>
            <person name="Mavromatis K."/>
            <person name="Chen A."/>
            <person name="Palaniappan K."/>
            <person name="Land M."/>
            <person name="Hauser L."/>
            <person name="Chang Y.J."/>
            <person name="Jeffries C.D."/>
            <person name="Detter J.C."/>
            <person name="Brettin T."/>
            <person name="Spring S."/>
            <person name="Rohde M."/>
            <person name="Goker M."/>
            <person name="Woyke T."/>
            <person name="Bristow J."/>
            <person name="Eisen J.A."/>
            <person name="Markowitz V."/>
            <person name="Hugenholtz P."/>
            <person name="Kyrpides N.C."/>
            <person name="Klenk H.P."/>
        </authorList>
    </citation>
    <scope>NUCLEOTIDE SEQUENCE [LARGE SCALE GENOMIC DNA]</scope>
    <source>
        <strain evidence="6">DSM 12809 / NBRC 114555 / N2460</strain>
    </source>
</reference>
<dbReference type="PIRSF" id="PIRSF003073">
    <property type="entry name" value="DNAC_TnpB_IstB"/>
    <property type="match status" value="1"/>
</dbReference>
<name>D4H5C2_DENA2</name>
<dbReference type="EMBL" id="CP001968">
    <property type="protein sequence ID" value="ADD67542.1"/>
    <property type="molecule type" value="Genomic_DNA"/>
</dbReference>
<dbReference type="RefSeq" id="WP_013010076.1">
    <property type="nucleotide sequence ID" value="NC_013943.1"/>
</dbReference>
<evidence type="ECO:0000256" key="3">
    <source>
        <dbReference type="ARBA" id="ARBA00022840"/>
    </source>
</evidence>
<keyword evidence="3 5" id="KW-0067">ATP-binding</keyword>
<dbReference type="PRINTS" id="PR00300">
    <property type="entry name" value="CLPPROTEASEA"/>
</dbReference>
<dbReference type="InParanoid" id="D4H5C2"/>
<dbReference type="InterPro" id="IPR003593">
    <property type="entry name" value="AAA+_ATPase"/>
</dbReference>
<dbReference type="eggNOG" id="COG1484">
    <property type="taxonomic scope" value="Bacteria"/>
</dbReference>
<gene>
    <name evidence="5" type="ordered locus">Dacet_0759</name>
</gene>
<dbReference type="PANTHER" id="PTHR30050:SF4">
    <property type="entry name" value="ATP-BINDING PROTEIN RV3427C IN INSERTION SEQUENCE-RELATED"/>
    <property type="match status" value="1"/>
</dbReference>
<evidence type="ECO:0000259" key="4">
    <source>
        <dbReference type="SMART" id="SM00382"/>
    </source>
</evidence>
<dbReference type="SMART" id="SM00382">
    <property type="entry name" value="AAA"/>
    <property type="match status" value="1"/>
</dbReference>
<dbReference type="PANTHER" id="PTHR30050">
    <property type="entry name" value="CHROMOSOMAL REPLICATION INITIATOR PROTEIN DNAA"/>
    <property type="match status" value="1"/>
</dbReference>
<dbReference type="NCBIfam" id="NF006616">
    <property type="entry name" value="PRK09183.1"/>
    <property type="match status" value="1"/>
</dbReference>
<proteinExistence type="inferred from homology"/>
<dbReference type="InterPro" id="IPR002611">
    <property type="entry name" value="IstB_ATP-bd"/>
</dbReference>
<sequence>MNLDIDRIRDKCAQLRLHGLETEFPHISEAAVKEELSYTAYLEKLLDTEITVKDTRSKTTMLRMAGLPAVKTLDDFDFKHASGVSKVQMQELSSLTFVPRAENVVFLGPSGVGKTHLAAALGYLGTQHKMKVKFITATDLLMQLDIAKRQDKYQTYLKRNIMNPSILIIDEVGYIPMNEDNGNHFFNVISKRYERSSIVITSNLPFSQWESIFAGNKALTAATVDRLLHHSHIVNITGESYRLKEKRKSGLMKITTD</sequence>
<feature type="domain" description="AAA+ ATPase" evidence="4">
    <location>
        <begin position="100"/>
        <end position="237"/>
    </location>
</feature>
<protein>
    <submittedName>
        <fullName evidence="5">IstB domain protein ATP-binding protein</fullName>
    </submittedName>
</protein>
<evidence type="ECO:0000256" key="1">
    <source>
        <dbReference type="ARBA" id="ARBA00008059"/>
    </source>
</evidence>
<dbReference type="STRING" id="522772.Dacet_0759"/>
<dbReference type="Proteomes" id="UP000002012">
    <property type="component" value="Chromosome"/>
</dbReference>
<evidence type="ECO:0000313" key="6">
    <source>
        <dbReference type="Proteomes" id="UP000002012"/>
    </source>
</evidence>
<dbReference type="InterPro" id="IPR028350">
    <property type="entry name" value="DNAC/IstB-like"/>
</dbReference>
<dbReference type="InterPro" id="IPR001270">
    <property type="entry name" value="ClpA/B"/>
</dbReference>
<dbReference type="Gene3D" id="3.40.50.300">
    <property type="entry name" value="P-loop containing nucleotide triphosphate hydrolases"/>
    <property type="match status" value="1"/>
</dbReference>
<dbReference type="SUPFAM" id="SSF52540">
    <property type="entry name" value="P-loop containing nucleoside triphosphate hydrolases"/>
    <property type="match status" value="1"/>
</dbReference>
<dbReference type="InterPro" id="IPR027417">
    <property type="entry name" value="P-loop_NTPase"/>
</dbReference>
<dbReference type="CDD" id="cd00009">
    <property type="entry name" value="AAA"/>
    <property type="match status" value="1"/>
</dbReference>
<evidence type="ECO:0000313" key="5">
    <source>
        <dbReference type="EMBL" id="ADD67542.1"/>
    </source>
</evidence>
<keyword evidence="6" id="KW-1185">Reference proteome</keyword>